<organism evidence="5 6">
    <name type="scientific">Lysobacter gummosus</name>
    <dbReference type="NCBI Taxonomy" id="262324"/>
    <lineage>
        <taxon>Bacteria</taxon>
        <taxon>Pseudomonadati</taxon>
        <taxon>Pseudomonadota</taxon>
        <taxon>Gammaproteobacteria</taxon>
        <taxon>Lysobacterales</taxon>
        <taxon>Lysobacteraceae</taxon>
        <taxon>Lysobacter</taxon>
    </lineage>
</organism>
<dbReference type="RefSeq" id="WP_057944680.1">
    <property type="nucleotide sequence ID" value="NZ_CP011131.1"/>
</dbReference>
<keyword evidence="3" id="KW-0732">Signal</keyword>
<dbReference type="Gene3D" id="2.180.10.10">
    <property type="entry name" value="RHS repeat-associated core"/>
    <property type="match status" value="2"/>
</dbReference>
<proteinExistence type="predicted"/>
<feature type="domain" description="Teneurin-like YD-shell" evidence="4">
    <location>
        <begin position="1146"/>
        <end position="1434"/>
    </location>
</feature>
<evidence type="ECO:0000256" key="2">
    <source>
        <dbReference type="SAM" id="MobiDB-lite"/>
    </source>
</evidence>
<dbReference type="InterPro" id="IPR031325">
    <property type="entry name" value="RHS_repeat"/>
</dbReference>
<sequence>MKIGLELISALLLIAASNSSSAQEVTRPWEEYGKLINSRETIASLGPTLFGDQVDLNTGALSFSATDVSIPGNSKLSVAFSRTFKVSNRKGYLNDSTLADWELDAPKLSGVFAPGWKSTRCSVASAAAARPAQVSSSGTVFNPEDFWQGNHADMPGGGEMLYANGASTAPSTGGPYYWMTAGLTYFSCLPTAKNEGGQGFLAITADGTKYWFDWMAQYAEPWLKGGQAGSGQIARRRNVLYATRVEDRFGNWVTYTYTNAYDQPARLTSIQANDGRQITVGYNAQGHVASVSTGTQTWTYQYSYPTPTTGTLTAVMQPDNSQWSISFSALSSAKIRYDQGQPGAEDPVRSCGDPGQVITGGAQGTITHPSGATGTFQVEPERHGRSNVPMVCSNYTIPNNNANDDVAYYPLAYDAFSLKSKTISGPGLATMQWNYSYGSTIFFAPGTGPVCTGSNCGAVVCTSDACAGTSVAIVTGPGGEWTRYTYGNSYRYNEGKLLKVEKGSGPTAIAQTQTISYNLATSGQPFPTPIATSPQPRGDGFTSEYLRPQLSTVIAQDGVTYSRTVGSFDAWARPTSITRFSNISDGYARTDVTEYHDDLSKWVLSQVRRSYTGGIKVSETEFNASAQPYRVFRYNDATPVQTLTYSADGTVATFKDGNGNVTTLSNWKRGVPQSIHHPATPESPSGSTQSASVNDSGWIDWVADENGHTTNYQYDNMGRVSRVVYPTGDTTPWNDKTFSFQQINESEFGIPAGHWRHVTHQGNYQKVTIFDALWRPLWEYQRDITNNDATYSLVGKSYDLSGRKAFVSYPRNPYADGNWAINTGTRTSYDALDRVTRVEQDSELSSPTATTTEYLNGGEIRVTDPRGYQTRTRYAAWDQPSTDYPIEIFYPEGGITQIWRDYFFKPTQIRRSGNNAGQTVEAIREYEYDAVQRLCRVNEPETGSTVMGYDYNDNLTWSASGLTTLAATGCEHMAAYQSGRRSDRLYDARNRVTDLSFPDGNGNQHWDYTKDGLPSLVRTWNNEGTTIVDTVYTYNKRRLPIKESLLRPYEWAIGYGYDSNGNLATQTYPTGLALNYAPNALGQATQVATAPGSTTTGTYASGISYHPNGAIKQFTYGNGIIHTMIQNARQLPQTTQDGNVAGFTSLYDANGNTTLIDDLVQGQNFKRYLSYDGLNRLAAAGSAMFGGSTHYINYAYDPLDNIRSVSHPAVREHSYWYDANNRLTNVQNANGATVTGLGYDVQGNVINKNGQQYSFDYGNRLRRVMGKENYRYDSLGRRSEIFKDDGSSHTFQYGQSGQLLFSSKISGAGVQTTHENVYLGGSLIATIDHNWPSNTIIATKYQHTDALGSPVATSDISGALIERTNYEPYGSAINKTVDGIGYTGHVMDEATGLTYMQQRYYDPTLGRFMSADPVTVNSNSGANFNRYWYANNNPYAFVDPDGRESESVACGTDTTCRISGGMSPGTINGTIAGTRTSVFGSAGEVLVDRSEPKHLYPIFNIPSALRGQLPEDMVRQAYDDLIGAATSRLENGSVGYGNGVSYWSEMMNPVSQGEISWFVGNYFSTPPPVYFNHTHGNGKEWYESYFSRDDTSASNRFGIPVFMANGSGEFRAYLPGMKTGQRVRTGPGSGRTLNFGQAEGHVLCFACMPTR</sequence>
<name>A0ABY3X9A1_9GAMM</name>
<feature type="region of interest" description="Disordered" evidence="2">
    <location>
        <begin position="671"/>
        <end position="692"/>
    </location>
</feature>
<protein>
    <submittedName>
        <fullName evidence="5">RHS repeat protein</fullName>
    </submittedName>
</protein>
<evidence type="ECO:0000256" key="3">
    <source>
        <dbReference type="SAM" id="SignalP"/>
    </source>
</evidence>
<dbReference type="EMBL" id="CP093547">
    <property type="protein sequence ID" value="UNP29178.1"/>
    <property type="molecule type" value="Genomic_DNA"/>
</dbReference>
<dbReference type="NCBIfam" id="TIGR03696">
    <property type="entry name" value="Rhs_assc_core"/>
    <property type="match status" value="1"/>
</dbReference>
<dbReference type="InterPro" id="IPR022385">
    <property type="entry name" value="Rhs_assc_core"/>
</dbReference>
<dbReference type="Proteomes" id="UP000829194">
    <property type="component" value="Chromosome"/>
</dbReference>
<dbReference type="Pfam" id="PF05593">
    <property type="entry name" value="RHS_repeat"/>
    <property type="match status" value="1"/>
</dbReference>
<feature type="compositionally biased region" description="Polar residues" evidence="2">
    <location>
        <begin position="682"/>
        <end position="692"/>
    </location>
</feature>
<evidence type="ECO:0000313" key="5">
    <source>
        <dbReference type="EMBL" id="UNP29178.1"/>
    </source>
</evidence>
<accession>A0ABY3X9A1</accession>
<keyword evidence="6" id="KW-1185">Reference proteome</keyword>
<evidence type="ECO:0000313" key="6">
    <source>
        <dbReference type="Proteomes" id="UP000829194"/>
    </source>
</evidence>
<keyword evidence="1" id="KW-0677">Repeat</keyword>
<feature type="chain" id="PRO_5046839653" evidence="3">
    <location>
        <begin position="23"/>
        <end position="1651"/>
    </location>
</feature>
<dbReference type="InterPro" id="IPR056823">
    <property type="entry name" value="TEN-like_YD-shell"/>
</dbReference>
<dbReference type="PANTHER" id="PTHR32305">
    <property type="match status" value="1"/>
</dbReference>
<dbReference type="Pfam" id="PF25023">
    <property type="entry name" value="TEN_YD-shell"/>
    <property type="match status" value="1"/>
</dbReference>
<evidence type="ECO:0000259" key="4">
    <source>
        <dbReference type="Pfam" id="PF25023"/>
    </source>
</evidence>
<reference evidence="5 6" key="1">
    <citation type="submission" date="2022-03" db="EMBL/GenBank/DDBJ databases">
        <title>Complete genome sequence of Lysobacter capsici VKM B-2533 and Lysobacter gummosus 10.1.1, promising sources of lytic agents.</title>
        <authorList>
            <person name="Tarlachkov S.V."/>
            <person name="Kudryakova I.V."/>
            <person name="Afoshin A.S."/>
            <person name="Leontyevskaya E.A."/>
            <person name="Leontyevskaya N.V."/>
        </authorList>
    </citation>
    <scope>NUCLEOTIDE SEQUENCE [LARGE SCALE GENOMIC DNA]</scope>
    <source>
        <strain evidence="5 6">10.1.1</strain>
    </source>
</reference>
<feature type="signal peptide" evidence="3">
    <location>
        <begin position="1"/>
        <end position="22"/>
    </location>
</feature>
<dbReference type="InterPro" id="IPR050708">
    <property type="entry name" value="T6SS_VgrG/RHS"/>
</dbReference>
<gene>
    <name evidence="5" type="ORF">MOV92_22360</name>
</gene>
<evidence type="ECO:0000256" key="1">
    <source>
        <dbReference type="ARBA" id="ARBA00022737"/>
    </source>
</evidence>
<dbReference type="PANTHER" id="PTHR32305:SF15">
    <property type="entry name" value="PROTEIN RHSA-RELATED"/>
    <property type="match status" value="1"/>
</dbReference>